<evidence type="ECO:0000313" key="4">
    <source>
        <dbReference type="Proteomes" id="UP000553963"/>
    </source>
</evidence>
<accession>A0A840AK08</accession>
<keyword evidence="1" id="KW-0472">Membrane</keyword>
<dbReference type="Proteomes" id="UP000553963">
    <property type="component" value="Unassembled WGS sequence"/>
</dbReference>
<dbReference type="SUPFAM" id="SSF53649">
    <property type="entry name" value="Alkaline phosphatase-like"/>
    <property type="match status" value="1"/>
</dbReference>
<feature type="transmembrane region" description="Helical" evidence="1">
    <location>
        <begin position="48"/>
        <end position="65"/>
    </location>
</feature>
<feature type="transmembrane region" description="Helical" evidence="1">
    <location>
        <begin position="98"/>
        <end position="120"/>
    </location>
</feature>
<dbReference type="InterPro" id="IPR000917">
    <property type="entry name" value="Sulfatase_N"/>
</dbReference>
<dbReference type="InterPro" id="IPR017850">
    <property type="entry name" value="Alkaline_phosphatase_core_sf"/>
</dbReference>
<dbReference type="EMBL" id="JACIDS010000001">
    <property type="protein sequence ID" value="MBB3929912.1"/>
    <property type="molecule type" value="Genomic_DNA"/>
</dbReference>
<dbReference type="RefSeq" id="WP_183397524.1">
    <property type="nucleotide sequence ID" value="NZ_JACIDS010000001.1"/>
</dbReference>
<keyword evidence="3" id="KW-0808">Transferase</keyword>
<evidence type="ECO:0000256" key="1">
    <source>
        <dbReference type="SAM" id="Phobius"/>
    </source>
</evidence>
<keyword evidence="1" id="KW-1133">Transmembrane helix</keyword>
<evidence type="ECO:0000313" key="3">
    <source>
        <dbReference type="EMBL" id="MBB3929912.1"/>
    </source>
</evidence>
<feature type="transmembrane region" description="Helical" evidence="1">
    <location>
        <begin position="26"/>
        <end position="43"/>
    </location>
</feature>
<dbReference type="Gene3D" id="3.40.720.10">
    <property type="entry name" value="Alkaline Phosphatase, subunit A"/>
    <property type="match status" value="1"/>
</dbReference>
<feature type="transmembrane region" description="Helical" evidence="1">
    <location>
        <begin position="126"/>
        <end position="147"/>
    </location>
</feature>
<keyword evidence="1" id="KW-0812">Transmembrane</keyword>
<feature type="domain" description="Sulfatase N-terminal" evidence="2">
    <location>
        <begin position="207"/>
        <end position="449"/>
    </location>
</feature>
<name>A0A840AK08_9HYPH</name>
<organism evidence="3 4">
    <name type="scientific">Kaistia hirudinis</name>
    <dbReference type="NCBI Taxonomy" id="1293440"/>
    <lineage>
        <taxon>Bacteria</taxon>
        <taxon>Pseudomonadati</taxon>
        <taxon>Pseudomonadota</taxon>
        <taxon>Alphaproteobacteria</taxon>
        <taxon>Hyphomicrobiales</taxon>
        <taxon>Kaistiaceae</taxon>
        <taxon>Kaistia</taxon>
    </lineage>
</organism>
<feature type="transmembrane region" description="Helical" evidence="1">
    <location>
        <begin position="159"/>
        <end position="178"/>
    </location>
</feature>
<comment type="caution">
    <text evidence="3">The sequence shown here is derived from an EMBL/GenBank/DDBJ whole genome shotgun (WGS) entry which is preliminary data.</text>
</comment>
<reference evidence="3 4" key="1">
    <citation type="submission" date="2020-08" db="EMBL/GenBank/DDBJ databases">
        <title>Genomic Encyclopedia of Type Strains, Phase IV (KMG-IV): sequencing the most valuable type-strain genomes for metagenomic binning, comparative biology and taxonomic classification.</title>
        <authorList>
            <person name="Goeker M."/>
        </authorList>
    </citation>
    <scope>NUCLEOTIDE SEQUENCE [LARGE SCALE GENOMIC DNA]</scope>
    <source>
        <strain evidence="3 4">DSM 25966</strain>
    </source>
</reference>
<proteinExistence type="predicted"/>
<evidence type="ECO:0000259" key="2">
    <source>
        <dbReference type="Pfam" id="PF00884"/>
    </source>
</evidence>
<dbReference type="Pfam" id="PF00884">
    <property type="entry name" value="Sulfatase"/>
    <property type="match status" value="1"/>
</dbReference>
<sequence length="561" mass="61489">MTALIVWIAAAAVVLLAERRPRAVLFTLAAFTFLMALFLLPFGDVNRAALFALVLALAIGGASAVKHHHSGMKLAFADIALATAGTIPFMIRQYRRTAVMTFAGAALLILAALFGAIFLAGERIDWTRRALVLATAFGAMLATYYAAGGARRFRADLHAGARFFSFFIASIIDVPSWWPTTGLRMLDVGAAPLPLAAPRPARGDIRPDIIVVQHESVFDPRLFGLPVDEKIAAFLEPEGGRSGRLHVDIYGGGSWQTEFSLLTGLSSASFGPDSYFLFKKGVGRFRHALPIELAQLGYRTMLATSCRRDFLNYDAFYAGIGVEERHFSDTYPPPFDLVGFEATNSDTDFFAATREALFRALDDDPAPRFLMALTNFNHGPHETEIIPPHLRKDARDFALAALPDRTYAEYYARLDETAESWAAFKAALAERHPGRPMLFVRYGDHQPTMTRAIEKALSIASDDPRQFETFFALEAVGFTPDFAHVPDRLDIAQLGTAALAATPLPLDAVSATRLALLPRIGPAYLASTLPEKRAFHRTLVDRRAILLEREAPALHGAPERA</sequence>
<gene>
    <name evidence="3" type="ORF">GGR25_000931</name>
</gene>
<dbReference type="GO" id="GO:0016740">
    <property type="term" value="F:transferase activity"/>
    <property type="evidence" value="ECO:0007669"/>
    <property type="project" value="UniProtKB-KW"/>
</dbReference>
<keyword evidence="4" id="KW-1185">Reference proteome</keyword>
<dbReference type="AlphaFoldDB" id="A0A840AK08"/>
<protein>
    <submittedName>
        <fullName evidence="3">Phosphoglycerol transferase MdoB-like AlkP superfamily enzyme</fullName>
    </submittedName>
</protein>